<gene>
    <name evidence="8" type="ORF">GCM10010917_13630</name>
</gene>
<dbReference type="PANTHER" id="PTHR42948">
    <property type="entry name" value="TRANSPORTER"/>
    <property type="match status" value="1"/>
</dbReference>
<feature type="transmembrane region" description="Helical" evidence="7">
    <location>
        <begin position="179"/>
        <end position="201"/>
    </location>
</feature>
<evidence type="ECO:0000313" key="9">
    <source>
        <dbReference type="Proteomes" id="UP000609323"/>
    </source>
</evidence>
<dbReference type="PRINTS" id="PR00176">
    <property type="entry name" value="NANEUSMPORT"/>
</dbReference>
<evidence type="ECO:0000256" key="7">
    <source>
        <dbReference type="SAM" id="Phobius"/>
    </source>
</evidence>
<dbReference type="SUPFAM" id="SSF161070">
    <property type="entry name" value="SNF-like"/>
    <property type="match status" value="1"/>
</dbReference>
<proteinExistence type="inferred from homology"/>
<dbReference type="PROSITE" id="PS00610">
    <property type="entry name" value="NA_NEUROTRAN_SYMP_1"/>
    <property type="match status" value="1"/>
</dbReference>
<reference evidence="9" key="1">
    <citation type="journal article" date="2019" name="Int. J. Syst. Evol. Microbiol.">
        <title>The Global Catalogue of Microorganisms (GCM) 10K type strain sequencing project: providing services to taxonomists for standard genome sequencing and annotation.</title>
        <authorList>
            <consortium name="The Broad Institute Genomics Platform"/>
            <consortium name="The Broad Institute Genome Sequencing Center for Infectious Disease"/>
            <person name="Wu L."/>
            <person name="Ma J."/>
        </authorList>
    </citation>
    <scope>NUCLEOTIDE SEQUENCE [LARGE SCALE GENOMIC DNA]</scope>
    <source>
        <strain evidence="9">CGMCC 1.15044</strain>
    </source>
</reference>
<protein>
    <recommendedName>
        <fullName evidence="6">Transporter</fullName>
    </recommendedName>
</protein>
<feature type="transmembrane region" description="Helical" evidence="7">
    <location>
        <begin position="257"/>
        <end position="283"/>
    </location>
</feature>
<dbReference type="PROSITE" id="PS50267">
    <property type="entry name" value="NA_NEUROTRAN_SYMP_3"/>
    <property type="match status" value="1"/>
</dbReference>
<feature type="transmembrane region" description="Helical" evidence="7">
    <location>
        <begin position="429"/>
        <end position="451"/>
    </location>
</feature>
<feature type="transmembrane region" description="Helical" evidence="7">
    <location>
        <begin position="221"/>
        <end position="245"/>
    </location>
</feature>
<dbReference type="EMBL" id="BMHF01000003">
    <property type="protein sequence ID" value="GGA29860.1"/>
    <property type="molecule type" value="Genomic_DNA"/>
</dbReference>
<evidence type="ECO:0000313" key="8">
    <source>
        <dbReference type="EMBL" id="GGA29860.1"/>
    </source>
</evidence>
<feature type="transmembrane region" description="Helical" evidence="7">
    <location>
        <begin position="49"/>
        <end position="69"/>
    </location>
</feature>
<dbReference type="PANTHER" id="PTHR42948:SF1">
    <property type="entry name" value="TRANSPORTER"/>
    <property type="match status" value="1"/>
</dbReference>
<comment type="caution">
    <text evidence="8">The sequence shown here is derived from an EMBL/GenBank/DDBJ whole genome shotgun (WGS) entry which is preliminary data.</text>
</comment>
<keyword evidence="2 6" id="KW-0813">Transport</keyword>
<keyword evidence="6" id="KW-0769">Symport</keyword>
<feature type="transmembrane region" description="Helical" evidence="7">
    <location>
        <begin position="147"/>
        <end position="167"/>
    </location>
</feature>
<evidence type="ECO:0000256" key="2">
    <source>
        <dbReference type="ARBA" id="ARBA00022448"/>
    </source>
</evidence>
<evidence type="ECO:0000256" key="6">
    <source>
        <dbReference type="RuleBase" id="RU003732"/>
    </source>
</evidence>
<feature type="transmembrane region" description="Helical" evidence="7">
    <location>
        <begin position="348"/>
        <end position="369"/>
    </location>
</feature>
<name>A0ABQ1FU70_9BACL</name>
<dbReference type="NCBIfam" id="NF037979">
    <property type="entry name" value="Na_transp"/>
    <property type="match status" value="1"/>
</dbReference>
<evidence type="ECO:0000256" key="5">
    <source>
        <dbReference type="ARBA" id="ARBA00023136"/>
    </source>
</evidence>
<comment type="similarity">
    <text evidence="6">Belongs to the sodium:neurotransmitter symporter (SNF) (TC 2.A.22) family.</text>
</comment>
<keyword evidence="3 6" id="KW-0812">Transmembrane</keyword>
<dbReference type="InterPro" id="IPR037272">
    <property type="entry name" value="SNS_sf"/>
</dbReference>
<keyword evidence="4 7" id="KW-1133">Transmembrane helix</keyword>
<sequence>MNLRDKIQAGAAKGDRFSSAGFILAAIGSAVGLGNMWKFPYITGKYGGAAFFLLFIICLVVIGLPVLLAELSIGRAGRGSAASSFVKAGGGRIWQRFGLLQVISPFIILAFYLIVTGWTLHYAVLSFSGQLYTSDDFAGKFGDFTGGYLPMIWQLVAAILTAYIVGSGVAKGIERFNKIVIPGLIILLLILLVRAVTLPGAGEGVSFFLNPDFSKLSPESALVALGHAFFSLSLGMGILITYGAYVDKNQSLGSATLAIGAGDLIYALIAGLIIFPTTFSFGIDQTQGASLVFIALPAAFSAMPFGAFFGGLFFILLAIAALTSAVSLMEVPVSYVMDRWGWSRRTSVAVLSILCFALGVPAALSFGLAPSLGNIGGKSFFDWMDFITSNILLPVGGLLTTLFAGYFWKKAGEAAGLTSGWFRAWVFTLRYIAPVLVVLVLLHTTGIIKFAGE</sequence>
<organism evidence="8 9">
    <name type="scientific">Paenibacillus physcomitrellae</name>
    <dbReference type="NCBI Taxonomy" id="1619311"/>
    <lineage>
        <taxon>Bacteria</taxon>
        <taxon>Bacillati</taxon>
        <taxon>Bacillota</taxon>
        <taxon>Bacilli</taxon>
        <taxon>Bacillales</taxon>
        <taxon>Paenibacillaceae</taxon>
        <taxon>Paenibacillus</taxon>
    </lineage>
</organism>
<dbReference type="Pfam" id="PF00209">
    <property type="entry name" value="SNF"/>
    <property type="match status" value="2"/>
</dbReference>
<dbReference type="CDD" id="cd10336">
    <property type="entry name" value="SLC6sbd_Tyt1-Like"/>
    <property type="match status" value="1"/>
</dbReference>
<evidence type="ECO:0000256" key="4">
    <source>
        <dbReference type="ARBA" id="ARBA00022989"/>
    </source>
</evidence>
<keyword evidence="9" id="KW-1185">Reference proteome</keyword>
<feature type="transmembrane region" description="Helical" evidence="7">
    <location>
        <begin position="20"/>
        <end position="37"/>
    </location>
</feature>
<accession>A0ABQ1FU70</accession>
<comment type="subcellular location">
    <subcellularLocation>
        <location evidence="1">Membrane</location>
        <topology evidence="1">Multi-pass membrane protein</topology>
    </subcellularLocation>
</comment>
<feature type="transmembrane region" description="Helical" evidence="7">
    <location>
        <begin position="102"/>
        <end position="127"/>
    </location>
</feature>
<keyword evidence="5 7" id="KW-0472">Membrane</keyword>
<dbReference type="Proteomes" id="UP000609323">
    <property type="component" value="Unassembled WGS sequence"/>
</dbReference>
<feature type="transmembrane region" description="Helical" evidence="7">
    <location>
        <begin position="303"/>
        <end position="328"/>
    </location>
</feature>
<feature type="transmembrane region" description="Helical" evidence="7">
    <location>
        <begin position="389"/>
        <end position="408"/>
    </location>
</feature>
<dbReference type="InterPro" id="IPR000175">
    <property type="entry name" value="Na/ntran_symport"/>
</dbReference>
<evidence type="ECO:0000256" key="1">
    <source>
        <dbReference type="ARBA" id="ARBA00004141"/>
    </source>
</evidence>
<dbReference type="InterPro" id="IPR047218">
    <property type="entry name" value="YocR/YhdH-like"/>
</dbReference>
<evidence type="ECO:0000256" key="3">
    <source>
        <dbReference type="ARBA" id="ARBA00022692"/>
    </source>
</evidence>